<feature type="domain" description="Helicase C-terminal" evidence="7">
    <location>
        <begin position="248"/>
        <end position="393"/>
    </location>
</feature>
<dbReference type="Proteomes" id="UP001187531">
    <property type="component" value="Unassembled WGS sequence"/>
</dbReference>
<dbReference type="GO" id="GO:0005829">
    <property type="term" value="C:cytosol"/>
    <property type="evidence" value="ECO:0007669"/>
    <property type="project" value="TreeGrafter"/>
</dbReference>
<keyword evidence="9" id="KW-1185">Reference proteome</keyword>
<protein>
    <recommendedName>
        <fullName evidence="10">RNA helicase</fullName>
    </recommendedName>
</protein>
<dbReference type="GO" id="GO:0005524">
    <property type="term" value="F:ATP binding"/>
    <property type="evidence" value="ECO:0007669"/>
    <property type="project" value="UniProtKB-KW"/>
</dbReference>
<keyword evidence="2" id="KW-0378">Hydrolase</keyword>
<dbReference type="GO" id="GO:0003724">
    <property type="term" value="F:RNA helicase activity"/>
    <property type="evidence" value="ECO:0007669"/>
    <property type="project" value="TreeGrafter"/>
</dbReference>
<dbReference type="Gene3D" id="3.40.50.300">
    <property type="entry name" value="P-loop containing nucleotide triphosphate hydrolases"/>
    <property type="match status" value="2"/>
</dbReference>
<evidence type="ECO:0000256" key="4">
    <source>
        <dbReference type="ARBA" id="ARBA00022840"/>
    </source>
</evidence>
<evidence type="ECO:0000256" key="3">
    <source>
        <dbReference type="ARBA" id="ARBA00022806"/>
    </source>
</evidence>
<dbReference type="SMART" id="SM00490">
    <property type="entry name" value="HELICc"/>
    <property type="match status" value="1"/>
</dbReference>
<dbReference type="CDD" id="cd18787">
    <property type="entry name" value="SF2_C_DEAD"/>
    <property type="match status" value="1"/>
</dbReference>
<name>A0AA88HFZ5_ARTSF</name>
<sequence length="1118" mass="125372">MVPERSKDVLTGVPFEAVKLSPGVLSGIQSLGFTKLSPVQLLSIPTVLSGKDVLIQAKSGTGKTLVFVIAALEYICESPDGHTIILVPTREIAVQIVQVINSIALDIPGLKVHLSIGGSSYFKDKQEVAKSQIIVGTLGRIKQLIDERFIDLFNTGLFVLDEADRMVEEGFRSLIEDVLQGLSATCQILAVSATYPPDLENVLIKSMKTPEIIKVQVDSLELVGIEQYVCVLPKPRSEATLQKVKVETLVNLLENVEFSQCMIFANFQTRAESIAKFLTSKGWPSRSLSAHLDQDSRLQTLTYLQQMKCRLVVCTDLAARGIDIENVDMVISVDVAGDPSTYIHRVGRAGRFGGHGVAITLAEESKELEYMRSIVSTINISIRPLKPENLDILATDERLSLELLEGNGNIISDITYTKQRKDTDRADKLKGKKRGWKGEKRIEKENDETMDYKEISLEFGNSQLERKFNGAKVAVESDEDKPQKINITLASEKIESKEDIQNGNGTTGAVMEEDRIYSENEVQASAFKVSGANEINENEMKIEVVREYSDQIVGKGMVDTSLNGETNFEEKRIQASNFYFQEAFVSTESDEDVQENVEVFEVLDQELEKRESTSLPNMDNSKIQRHIPCKRNSLPEISDRNAETKTAFDENNDVKYVKAVMKRVGNDTCDDYENKEETILREIDKRINSEVSNKDVKLNIDASKLDMKSQVYDTDVVVVPSEDKERVLSVLMNKEDLKAEEVVMSKELETVVAETKTSYEVIKERSNVIEGDKVNKKINKVTEVEGEELTILEVNNGEVVSSPVEEELIFSRNIIQRMFSGTRKKACERKSLVKRTRSISLTKPDLISKTVEKSHTLESCDASKLSEKKRNFRPLKFVRKTFQRTVSLVIRSPTRYEPKSGKEKTTSDRYRPVTSPTLSSLEISPVFSSTPVKVNQSDLKMIEPDIIAKDEEAVIDSSLSKYHSVIDSSLSNTPGISYDKSVDKSPAKDKFMVEKVAEGVPSPRQEEHLVQQVQMLSDETLKKQTLIVTDSEHDLPGGLERKCIDAGNDNLLQANEEIESVRNGEAQGNVDGSSDPKPGLNYETAHNLWYMKYYDQLETINQYVQNCKYVREYNGLNV</sequence>
<keyword evidence="1" id="KW-0547">Nucleotide-binding</keyword>
<evidence type="ECO:0000256" key="1">
    <source>
        <dbReference type="ARBA" id="ARBA00022741"/>
    </source>
</evidence>
<dbReference type="InterPro" id="IPR050079">
    <property type="entry name" value="DEAD_box_RNA_helicase"/>
</dbReference>
<feature type="domain" description="Helicase ATP-binding" evidence="6">
    <location>
        <begin position="44"/>
        <end position="213"/>
    </location>
</feature>
<proteinExistence type="predicted"/>
<reference evidence="8" key="1">
    <citation type="submission" date="2023-07" db="EMBL/GenBank/DDBJ databases">
        <title>Chromosome-level genome assembly of Artemia franciscana.</title>
        <authorList>
            <person name="Jo E."/>
        </authorList>
    </citation>
    <scope>NUCLEOTIDE SEQUENCE</scope>
    <source>
        <tissue evidence="8">Whole body</tissue>
    </source>
</reference>
<dbReference type="Pfam" id="PF00270">
    <property type="entry name" value="DEAD"/>
    <property type="match status" value="1"/>
</dbReference>
<evidence type="ECO:0000256" key="5">
    <source>
        <dbReference type="SAM" id="MobiDB-lite"/>
    </source>
</evidence>
<dbReference type="Pfam" id="PF00271">
    <property type="entry name" value="Helicase_C"/>
    <property type="match status" value="1"/>
</dbReference>
<dbReference type="InterPro" id="IPR000629">
    <property type="entry name" value="RNA-helicase_DEAD-box_CS"/>
</dbReference>
<dbReference type="PANTHER" id="PTHR47959">
    <property type="entry name" value="ATP-DEPENDENT RNA HELICASE RHLE-RELATED"/>
    <property type="match status" value="1"/>
</dbReference>
<dbReference type="InterPro" id="IPR027417">
    <property type="entry name" value="P-loop_NTPase"/>
</dbReference>
<evidence type="ECO:0000313" key="8">
    <source>
        <dbReference type="EMBL" id="KAK2704527.1"/>
    </source>
</evidence>
<dbReference type="InterPro" id="IPR001650">
    <property type="entry name" value="Helicase_C-like"/>
</dbReference>
<keyword evidence="4" id="KW-0067">ATP-binding</keyword>
<dbReference type="AlphaFoldDB" id="A0AA88HFZ5"/>
<evidence type="ECO:0000259" key="7">
    <source>
        <dbReference type="PROSITE" id="PS51194"/>
    </source>
</evidence>
<dbReference type="SUPFAM" id="SSF52540">
    <property type="entry name" value="P-loop containing nucleoside triphosphate hydrolases"/>
    <property type="match status" value="1"/>
</dbReference>
<organism evidence="8 9">
    <name type="scientific">Artemia franciscana</name>
    <name type="common">Brine shrimp</name>
    <name type="synonym">Artemia sanfranciscana</name>
    <dbReference type="NCBI Taxonomy" id="6661"/>
    <lineage>
        <taxon>Eukaryota</taxon>
        <taxon>Metazoa</taxon>
        <taxon>Ecdysozoa</taxon>
        <taxon>Arthropoda</taxon>
        <taxon>Crustacea</taxon>
        <taxon>Branchiopoda</taxon>
        <taxon>Anostraca</taxon>
        <taxon>Artemiidae</taxon>
        <taxon>Artemia</taxon>
    </lineage>
</organism>
<comment type="caution">
    <text evidence="8">The sequence shown here is derived from an EMBL/GenBank/DDBJ whole genome shotgun (WGS) entry which is preliminary data.</text>
</comment>
<evidence type="ECO:0000259" key="6">
    <source>
        <dbReference type="PROSITE" id="PS51192"/>
    </source>
</evidence>
<dbReference type="PROSITE" id="PS51194">
    <property type="entry name" value="HELICASE_CTER"/>
    <property type="match status" value="1"/>
</dbReference>
<dbReference type="EMBL" id="JAVRJZ010000021">
    <property type="protein sequence ID" value="KAK2704527.1"/>
    <property type="molecule type" value="Genomic_DNA"/>
</dbReference>
<feature type="compositionally biased region" description="Basic and acidic residues" evidence="5">
    <location>
        <begin position="894"/>
        <end position="911"/>
    </location>
</feature>
<dbReference type="GO" id="GO:0016787">
    <property type="term" value="F:hydrolase activity"/>
    <property type="evidence" value="ECO:0007669"/>
    <property type="project" value="UniProtKB-KW"/>
</dbReference>
<feature type="region of interest" description="Disordered" evidence="5">
    <location>
        <begin position="1060"/>
        <end position="1079"/>
    </location>
</feature>
<dbReference type="InterPro" id="IPR011545">
    <property type="entry name" value="DEAD/DEAH_box_helicase_dom"/>
</dbReference>
<evidence type="ECO:0000313" key="9">
    <source>
        <dbReference type="Proteomes" id="UP001187531"/>
    </source>
</evidence>
<dbReference type="InterPro" id="IPR014001">
    <property type="entry name" value="Helicase_ATP-bd"/>
</dbReference>
<accession>A0AA88HFZ5</accession>
<feature type="region of interest" description="Disordered" evidence="5">
    <location>
        <begin position="893"/>
        <end position="915"/>
    </location>
</feature>
<dbReference type="PROSITE" id="PS00039">
    <property type="entry name" value="DEAD_ATP_HELICASE"/>
    <property type="match status" value="1"/>
</dbReference>
<evidence type="ECO:0008006" key="10">
    <source>
        <dbReference type="Google" id="ProtNLM"/>
    </source>
</evidence>
<dbReference type="SMART" id="SM00487">
    <property type="entry name" value="DEXDc"/>
    <property type="match status" value="1"/>
</dbReference>
<dbReference type="GO" id="GO:0003676">
    <property type="term" value="F:nucleic acid binding"/>
    <property type="evidence" value="ECO:0007669"/>
    <property type="project" value="InterPro"/>
</dbReference>
<dbReference type="PANTHER" id="PTHR47959:SF1">
    <property type="entry name" value="ATP-DEPENDENT RNA HELICASE DBPA"/>
    <property type="match status" value="1"/>
</dbReference>
<keyword evidence="3" id="KW-0347">Helicase</keyword>
<gene>
    <name evidence="8" type="ORF">QYM36_016804</name>
</gene>
<evidence type="ECO:0000256" key="2">
    <source>
        <dbReference type="ARBA" id="ARBA00022801"/>
    </source>
</evidence>
<dbReference type="PROSITE" id="PS51192">
    <property type="entry name" value="HELICASE_ATP_BIND_1"/>
    <property type="match status" value="1"/>
</dbReference>